<gene>
    <name evidence="2" type="ORF">HLUCCA11_06065</name>
</gene>
<proteinExistence type="predicted"/>
<dbReference type="EMBL" id="LJZR01000006">
    <property type="protein sequence ID" value="KPQ36424.1"/>
    <property type="molecule type" value="Genomic_DNA"/>
</dbReference>
<organism evidence="2 3">
    <name type="scientific">Phormidesmis priestleyi Ana</name>
    <dbReference type="NCBI Taxonomy" id="1666911"/>
    <lineage>
        <taxon>Bacteria</taxon>
        <taxon>Bacillati</taxon>
        <taxon>Cyanobacteriota</taxon>
        <taxon>Cyanophyceae</taxon>
        <taxon>Leptolyngbyales</taxon>
        <taxon>Leptolyngbyaceae</taxon>
        <taxon>Phormidesmis</taxon>
    </lineage>
</organism>
<keyword evidence="1" id="KW-0472">Membrane</keyword>
<protein>
    <recommendedName>
        <fullName evidence="4">DUF2499 domain-containing protein</fullName>
    </recommendedName>
</protein>
<reference evidence="2 3" key="1">
    <citation type="submission" date="2015-09" db="EMBL/GenBank/DDBJ databases">
        <title>Identification and resolution of microdiversity through metagenomic sequencing of parallel consortia.</title>
        <authorList>
            <person name="Nelson W.C."/>
            <person name="Romine M.F."/>
            <person name="Lindemann S.R."/>
        </authorList>
    </citation>
    <scope>NUCLEOTIDE SEQUENCE [LARGE SCALE GENOMIC DNA]</scope>
    <source>
        <strain evidence="2">Ana</strain>
    </source>
</reference>
<dbReference type="Proteomes" id="UP000050465">
    <property type="component" value="Unassembled WGS sequence"/>
</dbReference>
<dbReference type="Pfam" id="PF10693">
    <property type="entry name" value="DUF2499"/>
    <property type="match status" value="1"/>
</dbReference>
<dbReference type="STRING" id="1666911.HLUCCA11_06065"/>
<feature type="transmembrane region" description="Helical" evidence="1">
    <location>
        <begin position="6"/>
        <end position="28"/>
    </location>
</feature>
<dbReference type="PATRIC" id="fig|1666911.3.peg.5136"/>
<evidence type="ECO:0008006" key="4">
    <source>
        <dbReference type="Google" id="ProtNLM"/>
    </source>
</evidence>
<evidence type="ECO:0000256" key="1">
    <source>
        <dbReference type="SAM" id="Phobius"/>
    </source>
</evidence>
<comment type="caution">
    <text evidence="2">The sequence shown here is derived from an EMBL/GenBank/DDBJ whole genome shotgun (WGS) entry which is preliminary data.</text>
</comment>
<dbReference type="InterPro" id="IPR019634">
    <property type="entry name" value="Uncharacterised_Ycf49"/>
</dbReference>
<dbReference type="AlphaFoldDB" id="A0A0P8DI74"/>
<name>A0A0P8DI74_9CYAN</name>
<dbReference type="PANTHER" id="PTHR33833">
    <property type="entry name" value="NUCLEOLAR-LIKE PROTEIN-RELATED"/>
    <property type="match status" value="1"/>
</dbReference>
<feature type="transmembrane region" description="Helical" evidence="1">
    <location>
        <begin position="73"/>
        <end position="93"/>
    </location>
</feature>
<feature type="transmembrane region" description="Helical" evidence="1">
    <location>
        <begin position="40"/>
        <end position="61"/>
    </location>
</feature>
<evidence type="ECO:0000313" key="3">
    <source>
        <dbReference type="Proteomes" id="UP000050465"/>
    </source>
</evidence>
<evidence type="ECO:0000313" key="2">
    <source>
        <dbReference type="EMBL" id="KPQ36424.1"/>
    </source>
</evidence>
<dbReference type="PANTHER" id="PTHR33833:SF3">
    <property type="entry name" value="YCF49-LIKE PROTEIN"/>
    <property type="match status" value="1"/>
</dbReference>
<accession>A0A0P8DI74</accession>
<sequence length="105" mass="11743">MHALSIPTWMVHVSSVVEWIAAIWFIWLYAEASGLEAWKWLSFGLLPSLISAMCACTWHFFDNAPALDWLVTLQAAMTVVGNCTACAAAWWIWRQAKAIQGDSKA</sequence>
<keyword evidence="1" id="KW-0812">Transmembrane</keyword>
<keyword evidence="1" id="KW-1133">Transmembrane helix</keyword>